<dbReference type="Gramene" id="KVH98338">
    <property type="protein sequence ID" value="KVH98338"/>
    <property type="gene ID" value="Ccrd_023412"/>
</dbReference>
<dbReference type="Proteomes" id="UP000243975">
    <property type="component" value="Unassembled WGS sequence"/>
</dbReference>
<feature type="compositionally biased region" description="Basic and acidic residues" evidence="1">
    <location>
        <begin position="84"/>
        <end position="96"/>
    </location>
</feature>
<gene>
    <name evidence="2" type="ORF">Ccrd_023412</name>
</gene>
<feature type="region of interest" description="Disordered" evidence="1">
    <location>
        <begin position="284"/>
        <end position="309"/>
    </location>
</feature>
<dbReference type="EMBL" id="LEKV01003801">
    <property type="protein sequence ID" value="KVH98338.1"/>
    <property type="molecule type" value="Genomic_DNA"/>
</dbReference>
<comment type="caution">
    <text evidence="2">The sequence shown here is derived from an EMBL/GenBank/DDBJ whole genome shotgun (WGS) entry which is preliminary data.</text>
</comment>
<keyword evidence="3" id="KW-1185">Reference proteome</keyword>
<accession>A0A103XWU8</accession>
<feature type="region of interest" description="Disordered" evidence="1">
    <location>
        <begin position="72"/>
        <end position="114"/>
    </location>
</feature>
<organism evidence="2 3">
    <name type="scientific">Cynara cardunculus var. scolymus</name>
    <name type="common">Globe artichoke</name>
    <name type="synonym">Cynara scolymus</name>
    <dbReference type="NCBI Taxonomy" id="59895"/>
    <lineage>
        <taxon>Eukaryota</taxon>
        <taxon>Viridiplantae</taxon>
        <taxon>Streptophyta</taxon>
        <taxon>Embryophyta</taxon>
        <taxon>Tracheophyta</taxon>
        <taxon>Spermatophyta</taxon>
        <taxon>Magnoliopsida</taxon>
        <taxon>eudicotyledons</taxon>
        <taxon>Gunneridae</taxon>
        <taxon>Pentapetalae</taxon>
        <taxon>asterids</taxon>
        <taxon>campanulids</taxon>
        <taxon>Asterales</taxon>
        <taxon>Asteraceae</taxon>
        <taxon>Carduoideae</taxon>
        <taxon>Cardueae</taxon>
        <taxon>Carduinae</taxon>
        <taxon>Cynara</taxon>
    </lineage>
</organism>
<reference evidence="2 3" key="1">
    <citation type="journal article" date="2016" name="Sci. Rep.">
        <title>The genome sequence of the outbreeding globe artichoke constructed de novo incorporating a phase-aware low-pass sequencing strategy of F1 progeny.</title>
        <authorList>
            <person name="Scaglione D."/>
            <person name="Reyes-Chin-Wo S."/>
            <person name="Acquadro A."/>
            <person name="Froenicke L."/>
            <person name="Portis E."/>
            <person name="Beitel C."/>
            <person name="Tirone M."/>
            <person name="Mauro R."/>
            <person name="Lo Monaco A."/>
            <person name="Mauromicale G."/>
            <person name="Faccioli P."/>
            <person name="Cattivelli L."/>
            <person name="Rieseberg L."/>
            <person name="Michelmore R."/>
            <person name="Lanteri S."/>
        </authorList>
    </citation>
    <scope>NUCLEOTIDE SEQUENCE [LARGE SCALE GENOMIC DNA]</scope>
    <source>
        <strain evidence="2">2C</strain>
    </source>
</reference>
<evidence type="ECO:0000256" key="1">
    <source>
        <dbReference type="SAM" id="MobiDB-lite"/>
    </source>
</evidence>
<name>A0A103XWU8_CYNCS</name>
<protein>
    <submittedName>
        <fullName evidence="2">Uncharacterized protein</fullName>
    </submittedName>
</protein>
<evidence type="ECO:0000313" key="2">
    <source>
        <dbReference type="EMBL" id="KVH98338.1"/>
    </source>
</evidence>
<evidence type="ECO:0000313" key="3">
    <source>
        <dbReference type="Proteomes" id="UP000243975"/>
    </source>
</evidence>
<dbReference type="AlphaFoldDB" id="A0A103XWU8"/>
<proteinExistence type="predicted"/>
<sequence>MSFLELRMANNELCVAMNREVEAEGAGASQVVRPLFLSAIKKVKGVLRKMVEGKTVGPDQIPIEKAKTQAKGVAPTRIASAGAAKERESGTDKEKATSSWGSIKKTDHKDGNIGDQVLQHHNKLKRKGSINMTGAAGKNYIVKEGSKMFAVKCKGLHSALNLLLALLENSYQQEELDKWFRINKVGPNFWPLSPSAQQLTITQTEDFQIDVASKSGFNPSQYGLKNFSFSPLSTMLQIPPIVNATLNATPSHPNDQLKYQLKLYFVGFLISTHIKHGYANVTGRVSPPNNPARLERNGSATPMKKLMNP</sequence>